<dbReference type="InterPro" id="IPR038056">
    <property type="entry name" value="YjbR-like_sf"/>
</dbReference>
<reference evidence="3" key="1">
    <citation type="submission" date="2017-03" db="EMBL/GenBank/DDBJ databases">
        <authorList>
            <person name="Monnet C."/>
        </authorList>
    </citation>
    <scope>NUCLEOTIDE SEQUENCE [LARGE SCALE GENOMIC DNA]</scope>
    <source>
        <strain evidence="3">SJ5-8</strain>
    </source>
</reference>
<feature type="region of interest" description="Disordered" evidence="1">
    <location>
        <begin position="134"/>
        <end position="170"/>
    </location>
</feature>
<organism evidence="2 3">
    <name type="scientific">Brevibacterium jeotgali</name>
    <dbReference type="NCBI Taxonomy" id="1262550"/>
    <lineage>
        <taxon>Bacteria</taxon>
        <taxon>Bacillati</taxon>
        <taxon>Actinomycetota</taxon>
        <taxon>Actinomycetes</taxon>
        <taxon>Micrococcales</taxon>
        <taxon>Brevibacteriaceae</taxon>
        <taxon>Brevibacterium</taxon>
    </lineage>
</organism>
<keyword evidence="2" id="KW-0238">DNA-binding</keyword>
<dbReference type="AlphaFoldDB" id="A0A2H1L442"/>
<accession>A0A2H1L442</accession>
<proteinExistence type="predicted"/>
<keyword evidence="3" id="KW-1185">Reference proteome</keyword>
<sequence>MNGDELHGFARSRALELPGASAEWPFGPNHEVMKVREKVFLMLTTVPAASSGYGVDDTQRGQPVITLKAEPEDGEALQRQHPSIAPGYHMNKRHWVSVATGASIDADLVRELVTDSYRLVVESMPRHVRPFGWDEPDAVSAARPSGSSMIDRGPVAGSDSITARRRIRRS</sequence>
<evidence type="ECO:0000313" key="2">
    <source>
        <dbReference type="EMBL" id="SMY11662.1"/>
    </source>
</evidence>
<evidence type="ECO:0000256" key="1">
    <source>
        <dbReference type="SAM" id="MobiDB-lite"/>
    </source>
</evidence>
<gene>
    <name evidence="2" type="ORF">BJEO58_01248</name>
</gene>
<name>A0A2H1L442_9MICO</name>
<dbReference type="PANTHER" id="PTHR35145:SF1">
    <property type="entry name" value="CYTOPLASMIC PROTEIN"/>
    <property type="match status" value="1"/>
</dbReference>
<dbReference type="InterPro" id="IPR058532">
    <property type="entry name" value="YjbR/MT2646/Rv2570-like"/>
</dbReference>
<dbReference type="SUPFAM" id="SSF142906">
    <property type="entry name" value="YjbR-like"/>
    <property type="match status" value="1"/>
</dbReference>
<dbReference type="Pfam" id="PF04237">
    <property type="entry name" value="YjbR"/>
    <property type="match status" value="1"/>
</dbReference>
<dbReference type="Proteomes" id="UP000234462">
    <property type="component" value="Unassembled WGS sequence"/>
</dbReference>
<dbReference type="GO" id="GO:0003677">
    <property type="term" value="F:DNA binding"/>
    <property type="evidence" value="ECO:0007669"/>
    <property type="project" value="UniProtKB-KW"/>
</dbReference>
<evidence type="ECO:0000313" key="3">
    <source>
        <dbReference type="Proteomes" id="UP000234462"/>
    </source>
</evidence>
<dbReference type="InterPro" id="IPR007351">
    <property type="entry name" value="YjbR"/>
</dbReference>
<dbReference type="Gene3D" id="3.90.1150.30">
    <property type="match status" value="1"/>
</dbReference>
<dbReference type="PANTHER" id="PTHR35145">
    <property type="entry name" value="CYTOPLASMIC PROTEIN-RELATED"/>
    <property type="match status" value="1"/>
</dbReference>
<dbReference type="EMBL" id="FXZM01000005">
    <property type="protein sequence ID" value="SMY11662.1"/>
    <property type="molecule type" value="Genomic_DNA"/>
</dbReference>
<protein>
    <submittedName>
        <fullName evidence="2">Predicted DNA-binding protein, MmcQ/YjbR family</fullName>
    </submittedName>
</protein>